<dbReference type="Gene3D" id="2.40.110.10">
    <property type="entry name" value="Butyryl-CoA Dehydrogenase, subunit A, domain 2"/>
    <property type="match status" value="1"/>
</dbReference>
<dbReference type="InterPro" id="IPR013786">
    <property type="entry name" value="AcylCoA_DH/ox_N"/>
</dbReference>
<dbReference type="InterPro" id="IPR046373">
    <property type="entry name" value="Acyl-CoA_Oxase/DH_mid-dom_sf"/>
</dbReference>
<evidence type="ECO:0000256" key="7">
    <source>
        <dbReference type="ARBA" id="ARBA00034307"/>
    </source>
</evidence>
<dbReference type="PANTHER" id="PTHR43884:SF12">
    <property type="entry name" value="ISOVALERYL-COA DEHYDROGENASE, MITOCHONDRIAL-RELATED"/>
    <property type="match status" value="1"/>
</dbReference>
<comment type="catalytic activity">
    <reaction evidence="12">
        <text>dibenzothiophene 5-oxide + FMNH2 + O2 = dibenzothiophene 5,5-dioxide + FMN + H2O + H(+)</text>
        <dbReference type="Rhea" id="RHEA:49080"/>
        <dbReference type="ChEBI" id="CHEBI:15377"/>
        <dbReference type="ChEBI" id="CHEBI:15378"/>
        <dbReference type="ChEBI" id="CHEBI:15379"/>
        <dbReference type="ChEBI" id="CHEBI:23683"/>
        <dbReference type="ChEBI" id="CHEBI:57618"/>
        <dbReference type="ChEBI" id="CHEBI:58210"/>
        <dbReference type="ChEBI" id="CHEBI:90356"/>
    </reaction>
</comment>
<keyword evidence="18" id="KW-1185">Reference proteome</keyword>
<dbReference type="PANTHER" id="PTHR43884">
    <property type="entry name" value="ACYL-COA DEHYDROGENASE"/>
    <property type="match status" value="1"/>
</dbReference>
<dbReference type="GO" id="GO:0008470">
    <property type="term" value="F:3-methylbutanoyl-CoA dehydrogenase activity"/>
    <property type="evidence" value="ECO:0007669"/>
    <property type="project" value="TreeGrafter"/>
</dbReference>
<evidence type="ECO:0000256" key="1">
    <source>
        <dbReference type="ARBA" id="ARBA00004496"/>
    </source>
</evidence>
<evidence type="ECO:0000256" key="4">
    <source>
        <dbReference type="ARBA" id="ARBA00022741"/>
    </source>
</evidence>
<feature type="domain" description="Acyl-CoA dehydrogenase/oxidase N-terminal" evidence="15">
    <location>
        <begin position="23"/>
        <end position="105"/>
    </location>
</feature>
<evidence type="ECO:0000313" key="17">
    <source>
        <dbReference type="EMBL" id="BBZ29800.1"/>
    </source>
</evidence>
<comment type="catalytic activity">
    <reaction evidence="11">
        <text>dibenzothiophene + FMNH2 + O2 = dibenzothiophene 5-oxide + FMN + H2O + H(+)</text>
        <dbReference type="Rhea" id="RHEA:49076"/>
        <dbReference type="ChEBI" id="CHEBI:15377"/>
        <dbReference type="ChEBI" id="CHEBI:15378"/>
        <dbReference type="ChEBI" id="CHEBI:15379"/>
        <dbReference type="ChEBI" id="CHEBI:23681"/>
        <dbReference type="ChEBI" id="CHEBI:23683"/>
        <dbReference type="ChEBI" id="CHEBI:57618"/>
        <dbReference type="ChEBI" id="CHEBI:58210"/>
    </reaction>
</comment>
<feature type="domain" description="Acyl-CoA oxidase/dehydrogenase middle" evidence="14">
    <location>
        <begin position="154"/>
        <end position="231"/>
    </location>
</feature>
<dbReference type="Gene3D" id="1.10.540.10">
    <property type="entry name" value="Acyl-CoA dehydrogenase/oxidase, N-terminal domain"/>
    <property type="match status" value="1"/>
</dbReference>
<evidence type="ECO:0000259" key="15">
    <source>
        <dbReference type="Pfam" id="PF02771"/>
    </source>
</evidence>
<keyword evidence="3" id="KW-0288">FMN</keyword>
<dbReference type="Proteomes" id="UP000466517">
    <property type="component" value="Chromosome"/>
</dbReference>
<dbReference type="SUPFAM" id="SSF56645">
    <property type="entry name" value="Acyl-CoA dehydrogenase NM domain-like"/>
    <property type="match status" value="1"/>
</dbReference>
<comment type="similarity">
    <text evidence="8">Belongs to the DszC flavin monooxygenase family.</text>
</comment>
<dbReference type="EC" id="1.14.14.21" evidence="9"/>
<dbReference type="EMBL" id="AP022610">
    <property type="protein sequence ID" value="BBZ29800.1"/>
    <property type="molecule type" value="Genomic_DNA"/>
</dbReference>
<dbReference type="GO" id="GO:0004497">
    <property type="term" value="F:monooxygenase activity"/>
    <property type="evidence" value="ECO:0007669"/>
    <property type="project" value="UniProtKB-KW"/>
</dbReference>
<evidence type="ECO:0000256" key="5">
    <source>
        <dbReference type="ARBA" id="ARBA00023002"/>
    </source>
</evidence>
<keyword evidence="4" id="KW-0547">Nucleotide-binding</keyword>
<dbReference type="InterPro" id="IPR009100">
    <property type="entry name" value="AcylCoA_DH/oxidase_NM_dom_sf"/>
</dbReference>
<evidence type="ECO:0000259" key="14">
    <source>
        <dbReference type="Pfam" id="PF02770"/>
    </source>
</evidence>
<dbReference type="AlphaFoldDB" id="A0A7I7XKQ7"/>
<evidence type="ECO:0000256" key="12">
    <source>
        <dbReference type="ARBA" id="ARBA00048445"/>
    </source>
</evidence>
<evidence type="ECO:0000256" key="11">
    <source>
        <dbReference type="ARBA" id="ARBA00047859"/>
    </source>
</evidence>
<dbReference type="InterPro" id="IPR013107">
    <property type="entry name" value="Acyl-CoA_DH_C"/>
</dbReference>
<evidence type="ECO:0000256" key="13">
    <source>
        <dbReference type="ARBA" id="ARBA00049456"/>
    </source>
</evidence>
<evidence type="ECO:0000256" key="3">
    <source>
        <dbReference type="ARBA" id="ARBA00022643"/>
    </source>
</evidence>
<proteinExistence type="inferred from homology"/>
<evidence type="ECO:0000256" key="6">
    <source>
        <dbReference type="ARBA" id="ARBA00023033"/>
    </source>
</evidence>
<name>A0A7I7XKQ7_9MYCO</name>
<accession>A0A7I7XKQ7</accession>
<reference evidence="17 18" key="1">
    <citation type="journal article" date="2019" name="Emerg. Microbes Infect.">
        <title>Comprehensive subspecies identification of 175 nontuberculous mycobacteria species based on 7547 genomic profiles.</title>
        <authorList>
            <person name="Matsumoto Y."/>
            <person name="Kinjo T."/>
            <person name="Motooka D."/>
            <person name="Nabeya D."/>
            <person name="Jung N."/>
            <person name="Uechi K."/>
            <person name="Horii T."/>
            <person name="Iida T."/>
            <person name="Fujita J."/>
            <person name="Nakamura S."/>
        </authorList>
    </citation>
    <scope>NUCLEOTIDE SEQUENCE [LARGE SCALE GENOMIC DNA]</scope>
    <source>
        <strain evidence="17 18">JCM 13574</strain>
    </source>
</reference>
<evidence type="ECO:0000256" key="9">
    <source>
        <dbReference type="ARBA" id="ARBA00034328"/>
    </source>
</evidence>
<organism evidence="17 18">
    <name type="scientific">Mycolicibacterium madagascariense</name>
    <dbReference type="NCBI Taxonomy" id="212765"/>
    <lineage>
        <taxon>Bacteria</taxon>
        <taxon>Bacillati</taxon>
        <taxon>Actinomycetota</taxon>
        <taxon>Actinomycetes</taxon>
        <taxon>Mycobacteriales</taxon>
        <taxon>Mycobacteriaceae</taxon>
        <taxon>Mycolicibacterium</taxon>
    </lineage>
</organism>
<comment type="catalytic activity">
    <reaction evidence="13">
        <text>dibenzothiophene + 2 FMNH2 + 2 O2 = dibenzothiophene 5,5-dioxide + 2 FMN + 2 H2O + 2 H(+)</text>
        <dbReference type="Rhea" id="RHEA:49072"/>
        <dbReference type="ChEBI" id="CHEBI:15377"/>
        <dbReference type="ChEBI" id="CHEBI:15378"/>
        <dbReference type="ChEBI" id="CHEBI:15379"/>
        <dbReference type="ChEBI" id="CHEBI:23681"/>
        <dbReference type="ChEBI" id="CHEBI:57618"/>
        <dbReference type="ChEBI" id="CHEBI:58210"/>
        <dbReference type="ChEBI" id="CHEBI:90356"/>
        <dbReference type="EC" id="1.14.14.21"/>
    </reaction>
</comment>
<dbReference type="Pfam" id="PF02770">
    <property type="entry name" value="Acyl-CoA_dh_M"/>
    <property type="match status" value="1"/>
</dbReference>
<keyword evidence="5" id="KW-0560">Oxidoreductase</keyword>
<feature type="domain" description="Acyl-CoA dehydrogenase C-terminal" evidence="16">
    <location>
        <begin position="261"/>
        <end position="400"/>
    </location>
</feature>
<dbReference type="GO" id="GO:0050660">
    <property type="term" value="F:flavin adenine dinucleotide binding"/>
    <property type="evidence" value="ECO:0007669"/>
    <property type="project" value="InterPro"/>
</dbReference>
<dbReference type="KEGG" id="mmag:MMAD_40950"/>
<keyword evidence="6" id="KW-0503">Monooxygenase</keyword>
<evidence type="ECO:0000256" key="2">
    <source>
        <dbReference type="ARBA" id="ARBA00022630"/>
    </source>
</evidence>
<comment type="pathway">
    <text evidence="7">Sulfur metabolism; dibenzothiophene degradation.</text>
</comment>
<keyword evidence="2" id="KW-0285">Flavoprotein</keyword>
<dbReference type="InterPro" id="IPR036250">
    <property type="entry name" value="AcylCo_DH-like_C"/>
</dbReference>
<sequence>MTTVENESRILPGSPQWDDLLTRIAAGAKDRDRNDENPFDEVAALKRAGFGTLRLPPELGGAGLTVPQLFSAVIDVARADPIVAHIFRTHFWFTEERLRTFGGQERSDRGFGSGGQGVGDDSVAGRWLRKVADGELFGNAFSEKGANAVGSLVFNTRLLPDASGGYRLNGEKFYSTGTLFSDYLTVTATTDHDSVATVVVPADRAGVTLVDDWDGFGQRRTGTGTTTFDDVAVAPDEILVDAPYDADPVPTVQFASLQLYIHAVVAGVLAGIVDDGVALLRSRDRSFSHAPTERPTDDPLLQRLLGELASTAYVAKAAVLDAARAIGDATDSAASSADHNPDARLAEAAQLKVAKVKVHLDAIAPEAATRLLELGGASAASRQKGLDRHWRNIRTITLHNPVAYKAVAIGKNLLHDTPVPSNAYF</sequence>
<dbReference type="Pfam" id="PF08028">
    <property type="entry name" value="Acyl-CoA_dh_2"/>
    <property type="match status" value="1"/>
</dbReference>
<comment type="subcellular location">
    <subcellularLocation>
        <location evidence="1">Cytoplasm</location>
    </subcellularLocation>
</comment>
<dbReference type="SUPFAM" id="SSF47203">
    <property type="entry name" value="Acyl-CoA dehydrogenase C-terminal domain-like"/>
    <property type="match status" value="1"/>
</dbReference>
<protein>
    <recommendedName>
        <fullName evidence="10">Dibenzothiophene monooxygenase</fullName>
        <ecNumber evidence="9">1.14.14.21</ecNumber>
    </recommendedName>
</protein>
<gene>
    <name evidence="17" type="ORF">MMAD_40950</name>
</gene>
<dbReference type="RefSeq" id="WP_163740635.1">
    <property type="nucleotide sequence ID" value="NZ_AP022610.1"/>
</dbReference>
<dbReference type="InterPro" id="IPR037069">
    <property type="entry name" value="AcylCoA_DH/ox_N_sf"/>
</dbReference>
<dbReference type="GO" id="GO:0005737">
    <property type="term" value="C:cytoplasm"/>
    <property type="evidence" value="ECO:0007669"/>
    <property type="project" value="UniProtKB-SubCell"/>
</dbReference>
<evidence type="ECO:0000256" key="8">
    <source>
        <dbReference type="ARBA" id="ARBA00034317"/>
    </source>
</evidence>
<evidence type="ECO:0000259" key="16">
    <source>
        <dbReference type="Pfam" id="PF08028"/>
    </source>
</evidence>
<evidence type="ECO:0000256" key="10">
    <source>
        <dbReference type="ARBA" id="ARBA00034345"/>
    </source>
</evidence>
<dbReference type="GO" id="GO:0006552">
    <property type="term" value="P:L-leucine catabolic process"/>
    <property type="evidence" value="ECO:0007669"/>
    <property type="project" value="TreeGrafter"/>
</dbReference>
<dbReference type="Pfam" id="PF02771">
    <property type="entry name" value="Acyl-CoA_dh_N"/>
    <property type="match status" value="1"/>
</dbReference>
<dbReference type="InterPro" id="IPR006091">
    <property type="entry name" value="Acyl-CoA_Oxase/DH_mid-dom"/>
</dbReference>
<evidence type="ECO:0000313" key="18">
    <source>
        <dbReference type="Proteomes" id="UP000466517"/>
    </source>
</evidence>
<dbReference type="PIRSF" id="PIRSF016578">
    <property type="entry name" value="HsaA"/>
    <property type="match status" value="1"/>
</dbReference>
<dbReference type="Gene3D" id="1.20.140.10">
    <property type="entry name" value="Butyryl-CoA Dehydrogenase, subunit A, domain 3"/>
    <property type="match status" value="1"/>
</dbReference>